<protein>
    <submittedName>
        <fullName evidence="6">DUF1565 domain-containing protein</fullName>
    </submittedName>
</protein>
<dbReference type="InterPro" id="IPR007742">
    <property type="entry name" value="NosD_dom"/>
</dbReference>
<evidence type="ECO:0000256" key="3">
    <source>
        <dbReference type="ARBA" id="ARBA00022786"/>
    </source>
</evidence>
<dbReference type="InterPro" id="IPR006626">
    <property type="entry name" value="PbH1"/>
</dbReference>
<comment type="caution">
    <text evidence="6">The sequence shown here is derived from an EMBL/GenBank/DDBJ whole genome shotgun (WGS) entry which is preliminary data.</text>
</comment>
<dbReference type="Pfam" id="PF05048">
    <property type="entry name" value="NosD"/>
    <property type="match status" value="1"/>
</dbReference>
<evidence type="ECO:0000313" key="6">
    <source>
        <dbReference type="EMBL" id="TYA11587.1"/>
    </source>
</evidence>
<dbReference type="AlphaFoldDB" id="A0A5D0CS29"/>
<dbReference type="InterPro" id="IPR051550">
    <property type="entry name" value="SCF-Subunits/Alg-Epimerases"/>
</dbReference>
<feature type="transmembrane region" description="Helical" evidence="4">
    <location>
        <begin position="442"/>
        <end position="460"/>
    </location>
</feature>
<dbReference type="PANTHER" id="PTHR22990">
    <property type="entry name" value="F-BOX ONLY PROTEIN"/>
    <property type="match status" value="1"/>
</dbReference>
<evidence type="ECO:0000256" key="2">
    <source>
        <dbReference type="ARBA" id="ARBA00022737"/>
    </source>
</evidence>
<keyword evidence="2" id="KW-0677">Repeat</keyword>
<dbReference type="InterPro" id="IPR011050">
    <property type="entry name" value="Pectin_lyase_fold/virulence"/>
</dbReference>
<evidence type="ECO:0000313" key="7">
    <source>
        <dbReference type="Proteomes" id="UP000325218"/>
    </source>
</evidence>
<sequence length="466" mass="51937">MMNGKRWIWGCLRFAAACWIIQLYMGDSSQAAQAAQAKKPPIPLQELVDRARPGEVVRLKAGDYAGPVVIGKKLVLQGEDGTLLVQDSRGPAITVKAEGVEVRGLAIRQKAEGEGSAAVLVRADKAVLRELDIRTRGSGILLREASGGRIEDNVITWDRAGARLSLGQKGNGIDLYGSPDNRMIRNEIRNMKDGIYLENSRSLTIENNRIYGSRYGIHCMYIDGTRIAGNRGESNFTGAMVMGVKDIVLSDNVFTKQSQNVHAQGILLYDVRTSLVERNRVDGNRVGIYLERSSDNELRDNAVYRNFIGIQFADAERNRIHGNDFVANVIEAEAAQSGENRIERNYWDSFQGLDLNGDGFSETEYAMNPFYKNLISRTPAFQLFFQSPGMTFLSDMVEEDRKRWARDASPSMHLLHPDLDPALEPEQDPVAEQRERIPEKTFMLIIASMLFAGSLVVIIYSRGAKS</sequence>
<dbReference type="Proteomes" id="UP000325218">
    <property type="component" value="Unassembled WGS sequence"/>
</dbReference>
<dbReference type="SUPFAM" id="SSF51126">
    <property type="entry name" value="Pectin lyase-like"/>
    <property type="match status" value="1"/>
</dbReference>
<keyword evidence="3" id="KW-0833">Ubl conjugation pathway</keyword>
<evidence type="ECO:0000256" key="1">
    <source>
        <dbReference type="ARBA" id="ARBA00004906"/>
    </source>
</evidence>
<dbReference type="InterPro" id="IPR022441">
    <property type="entry name" value="Para_beta_helix_rpt-2"/>
</dbReference>
<dbReference type="NCBIfam" id="TIGR03804">
    <property type="entry name" value="para_beta_helix"/>
    <property type="match status" value="4"/>
</dbReference>
<dbReference type="PANTHER" id="PTHR22990:SF15">
    <property type="entry name" value="F-BOX ONLY PROTEIN 10"/>
    <property type="match status" value="1"/>
</dbReference>
<comment type="pathway">
    <text evidence="1">Protein modification; protein ubiquitination.</text>
</comment>
<reference evidence="6 7" key="1">
    <citation type="submission" date="2019-08" db="EMBL/GenBank/DDBJ databases">
        <title>Genome sequencing of Paenibacillus faecis DSM 23593(T).</title>
        <authorList>
            <person name="Kook J.-K."/>
            <person name="Park S.-N."/>
            <person name="Lim Y.K."/>
        </authorList>
    </citation>
    <scope>NUCLEOTIDE SEQUENCE [LARGE SCALE GENOMIC DNA]</scope>
    <source>
        <strain evidence="6 7">DSM 23593</strain>
    </source>
</reference>
<dbReference type="Gene3D" id="2.160.20.10">
    <property type="entry name" value="Single-stranded right-handed beta-helix, Pectin lyase-like"/>
    <property type="match status" value="2"/>
</dbReference>
<evidence type="ECO:0000256" key="4">
    <source>
        <dbReference type="SAM" id="Phobius"/>
    </source>
</evidence>
<dbReference type="EMBL" id="VSDO01000004">
    <property type="protein sequence ID" value="TYA11587.1"/>
    <property type="molecule type" value="Genomic_DNA"/>
</dbReference>
<name>A0A5D0CS29_9BACL</name>
<keyword evidence="7" id="KW-1185">Reference proteome</keyword>
<accession>A0A5D0CS29</accession>
<dbReference type="RefSeq" id="WP_148455579.1">
    <property type="nucleotide sequence ID" value="NZ_VSDO01000004.1"/>
</dbReference>
<keyword evidence="4" id="KW-0812">Transmembrane</keyword>
<feature type="domain" description="Carbohydrate-binding/sugar hydrolysis" evidence="5">
    <location>
        <begin position="221"/>
        <end position="385"/>
    </location>
</feature>
<dbReference type="SMART" id="SM00722">
    <property type="entry name" value="CASH"/>
    <property type="match status" value="2"/>
</dbReference>
<organism evidence="6 7">
    <name type="scientific">Paenibacillus faecis</name>
    <dbReference type="NCBI Taxonomy" id="862114"/>
    <lineage>
        <taxon>Bacteria</taxon>
        <taxon>Bacillati</taxon>
        <taxon>Bacillota</taxon>
        <taxon>Bacilli</taxon>
        <taxon>Bacillales</taxon>
        <taxon>Paenibacillaceae</taxon>
        <taxon>Paenibacillus</taxon>
    </lineage>
</organism>
<gene>
    <name evidence="6" type="ORF">FRY98_20905</name>
</gene>
<dbReference type="InterPro" id="IPR006633">
    <property type="entry name" value="Carb-bd_sugar_hydrolysis-dom"/>
</dbReference>
<evidence type="ECO:0000259" key="5">
    <source>
        <dbReference type="SMART" id="SM00722"/>
    </source>
</evidence>
<keyword evidence="4" id="KW-1133">Transmembrane helix</keyword>
<dbReference type="InterPro" id="IPR012334">
    <property type="entry name" value="Pectin_lyas_fold"/>
</dbReference>
<dbReference type="OrthoDB" id="159063at2"/>
<proteinExistence type="predicted"/>
<dbReference type="SMART" id="SM00710">
    <property type="entry name" value="PbH1"/>
    <property type="match status" value="7"/>
</dbReference>
<feature type="domain" description="Carbohydrate-binding/sugar hydrolysis" evidence="5">
    <location>
        <begin position="78"/>
        <end position="220"/>
    </location>
</feature>
<keyword evidence="4" id="KW-0472">Membrane</keyword>